<gene>
    <name evidence="1" type="ORF">QVD17_08378</name>
</gene>
<name>A0AAD8KZF3_TARER</name>
<proteinExistence type="predicted"/>
<reference evidence="1" key="1">
    <citation type="journal article" date="2023" name="bioRxiv">
        <title>Improved chromosome-level genome assembly for marigold (Tagetes erecta).</title>
        <authorList>
            <person name="Jiang F."/>
            <person name="Yuan L."/>
            <person name="Wang S."/>
            <person name="Wang H."/>
            <person name="Xu D."/>
            <person name="Wang A."/>
            <person name="Fan W."/>
        </authorList>
    </citation>
    <scope>NUCLEOTIDE SEQUENCE</scope>
    <source>
        <strain evidence="1">WSJ</strain>
        <tissue evidence="1">Leaf</tissue>
    </source>
</reference>
<accession>A0AAD8KZF3</accession>
<evidence type="ECO:0000313" key="1">
    <source>
        <dbReference type="EMBL" id="KAK1431758.1"/>
    </source>
</evidence>
<protein>
    <submittedName>
        <fullName evidence="1">Uncharacterized protein</fullName>
    </submittedName>
</protein>
<comment type="caution">
    <text evidence="1">The sequence shown here is derived from an EMBL/GenBank/DDBJ whole genome shotgun (WGS) entry which is preliminary data.</text>
</comment>
<dbReference type="AlphaFoldDB" id="A0AAD8KZF3"/>
<dbReference type="Proteomes" id="UP001229421">
    <property type="component" value="Unassembled WGS sequence"/>
</dbReference>
<keyword evidence="2" id="KW-1185">Reference proteome</keyword>
<sequence length="126" mass="13566">MLVLAATSLAVTRTNSGDNRKAGHVSLQIVLVAAVLLLLKDKLKERFEALSQAHTEESSIPKDVEVFESVLGPQRGYYRGIGLKPSSSASASFNIGHAQEQGQTAPALTLMVRYGPVRYLDANTLD</sequence>
<evidence type="ECO:0000313" key="2">
    <source>
        <dbReference type="Proteomes" id="UP001229421"/>
    </source>
</evidence>
<dbReference type="EMBL" id="JAUHHV010000002">
    <property type="protein sequence ID" value="KAK1431758.1"/>
    <property type="molecule type" value="Genomic_DNA"/>
</dbReference>
<organism evidence="1 2">
    <name type="scientific">Tagetes erecta</name>
    <name type="common">African marigold</name>
    <dbReference type="NCBI Taxonomy" id="13708"/>
    <lineage>
        <taxon>Eukaryota</taxon>
        <taxon>Viridiplantae</taxon>
        <taxon>Streptophyta</taxon>
        <taxon>Embryophyta</taxon>
        <taxon>Tracheophyta</taxon>
        <taxon>Spermatophyta</taxon>
        <taxon>Magnoliopsida</taxon>
        <taxon>eudicotyledons</taxon>
        <taxon>Gunneridae</taxon>
        <taxon>Pentapetalae</taxon>
        <taxon>asterids</taxon>
        <taxon>campanulids</taxon>
        <taxon>Asterales</taxon>
        <taxon>Asteraceae</taxon>
        <taxon>Asteroideae</taxon>
        <taxon>Heliantheae alliance</taxon>
        <taxon>Tageteae</taxon>
        <taxon>Tagetes</taxon>
    </lineage>
</organism>